<evidence type="ECO:0000313" key="2">
    <source>
        <dbReference type="EMBL" id="KAK6789423.1"/>
    </source>
</evidence>
<proteinExistence type="predicted"/>
<dbReference type="Proteomes" id="UP001371456">
    <property type="component" value="Unassembled WGS sequence"/>
</dbReference>
<gene>
    <name evidence="2" type="ORF">RDI58_013222</name>
</gene>
<dbReference type="EMBL" id="JBANQN010000005">
    <property type="protein sequence ID" value="KAK6789423.1"/>
    <property type="molecule type" value="Genomic_DNA"/>
</dbReference>
<keyword evidence="3" id="KW-1185">Reference proteome</keyword>
<feature type="region of interest" description="Disordered" evidence="1">
    <location>
        <begin position="29"/>
        <end position="51"/>
    </location>
</feature>
<name>A0AAN8TJ57_SOLBU</name>
<feature type="compositionally biased region" description="Polar residues" evidence="1">
    <location>
        <begin position="35"/>
        <end position="46"/>
    </location>
</feature>
<evidence type="ECO:0000256" key="1">
    <source>
        <dbReference type="SAM" id="MobiDB-lite"/>
    </source>
</evidence>
<sequence>MDEDEEIEKNIDKVARYGDFLPRKIIESEAKRSKSCQPSLPSQVKTRSSKERPDVFSMIGKTIFWNISFDRSQKDFEGLMDLNRRHKYSYIALMKLYQGPQELDHYKRKLEMGNTYCNCTKSSRCFGKKNGSVR</sequence>
<reference evidence="2 3" key="1">
    <citation type="submission" date="2024-02" db="EMBL/GenBank/DDBJ databases">
        <title>de novo genome assembly of Solanum bulbocastanum strain 11H21.</title>
        <authorList>
            <person name="Hosaka A.J."/>
        </authorList>
    </citation>
    <scope>NUCLEOTIDE SEQUENCE [LARGE SCALE GENOMIC DNA]</scope>
    <source>
        <tissue evidence="2">Young leaves</tissue>
    </source>
</reference>
<organism evidence="2 3">
    <name type="scientific">Solanum bulbocastanum</name>
    <name type="common">Wild potato</name>
    <dbReference type="NCBI Taxonomy" id="147425"/>
    <lineage>
        <taxon>Eukaryota</taxon>
        <taxon>Viridiplantae</taxon>
        <taxon>Streptophyta</taxon>
        <taxon>Embryophyta</taxon>
        <taxon>Tracheophyta</taxon>
        <taxon>Spermatophyta</taxon>
        <taxon>Magnoliopsida</taxon>
        <taxon>eudicotyledons</taxon>
        <taxon>Gunneridae</taxon>
        <taxon>Pentapetalae</taxon>
        <taxon>asterids</taxon>
        <taxon>lamiids</taxon>
        <taxon>Solanales</taxon>
        <taxon>Solanaceae</taxon>
        <taxon>Solanoideae</taxon>
        <taxon>Solaneae</taxon>
        <taxon>Solanum</taxon>
    </lineage>
</organism>
<comment type="caution">
    <text evidence="2">The sequence shown here is derived from an EMBL/GenBank/DDBJ whole genome shotgun (WGS) entry which is preliminary data.</text>
</comment>
<accession>A0AAN8TJ57</accession>
<evidence type="ECO:0000313" key="3">
    <source>
        <dbReference type="Proteomes" id="UP001371456"/>
    </source>
</evidence>
<dbReference type="AlphaFoldDB" id="A0AAN8TJ57"/>
<protein>
    <submittedName>
        <fullName evidence="2">Uncharacterized protein</fullName>
    </submittedName>
</protein>